<reference evidence="3 5" key="2">
    <citation type="submission" date="2024-07" db="EMBL/GenBank/DDBJ databases">
        <authorList>
            <person name="Akdeniz Z."/>
        </authorList>
    </citation>
    <scope>NUCLEOTIDE SEQUENCE [LARGE SCALE GENOMIC DNA]</scope>
</reference>
<organism evidence="2">
    <name type="scientific">Hexamita inflata</name>
    <dbReference type="NCBI Taxonomy" id="28002"/>
    <lineage>
        <taxon>Eukaryota</taxon>
        <taxon>Metamonada</taxon>
        <taxon>Diplomonadida</taxon>
        <taxon>Hexamitidae</taxon>
        <taxon>Hexamitinae</taxon>
        <taxon>Hexamita</taxon>
    </lineage>
</organism>
<feature type="coiled-coil region" evidence="1">
    <location>
        <begin position="179"/>
        <end position="206"/>
    </location>
</feature>
<keyword evidence="1" id="KW-0175">Coiled coil</keyword>
<comment type="caution">
    <text evidence="2">The sequence shown here is derived from an EMBL/GenBank/DDBJ whole genome shotgun (WGS) entry which is preliminary data.</text>
</comment>
<protein>
    <submittedName>
        <fullName evidence="3">Hypothetical_protein</fullName>
    </submittedName>
</protein>
<evidence type="ECO:0000313" key="4">
    <source>
        <dbReference type="EMBL" id="CAL6016069.1"/>
    </source>
</evidence>
<evidence type="ECO:0000313" key="2">
    <source>
        <dbReference type="EMBL" id="CAI9941150.1"/>
    </source>
</evidence>
<dbReference type="AlphaFoldDB" id="A0AA86PTE4"/>
<proteinExistence type="predicted"/>
<name>A0AA86PTE4_9EUKA</name>
<keyword evidence="5" id="KW-1185">Reference proteome</keyword>
<evidence type="ECO:0000313" key="3">
    <source>
        <dbReference type="EMBL" id="CAL6000335.1"/>
    </source>
</evidence>
<sequence>MNSKIQDSIPNLKSQLKEIGEEYQFLESQFNETSEALLATHKLFQQTTDVLGAFSDAVKQQKPALLPQIRDQIKQIQLQLVPVNFSELRPEHDEINAIRAKYQKRLSEISQQLDIPLSGPSNFTELNQILMNNKLPPIQTHMDLVQLGIDAVQAKTENELLVQAGEQLKTALDEQILMQQKQADRIQDLEKQLFEQKQKNEQIKIGVQMQMGELRVIIQQQNDQIRILGEKIVSGM</sequence>
<dbReference type="EMBL" id="CAXDID020000075">
    <property type="protein sequence ID" value="CAL6016069.1"/>
    <property type="molecule type" value="Genomic_DNA"/>
</dbReference>
<dbReference type="EMBL" id="CATOUU010000687">
    <property type="protein sequence ID" value="CAI9941150.1"/>
    <property type="molecule type" value="Genomic_DNA"/>
</dbReference>
<evidence type="ECO:0000256" key="1">
    <source>
        <dbReference type="SAM" id="Coils"/>
    </source>
</evidence>
<dbReference type="EMBL" id="CAXDID020000041">
    <property type="protein sequence ID" value="CAL6000335.1"/>
    <property type="molecule type" value="Genomic_DNA"/>
</dbReference>
<reference evidence="2" key="1">
    <citation type="submission" date="2023-06" db="EMBL/GenBank/DDBJ databases">
        <authorList>
            <person name="Kurt Z."/>
        </authorList>
    </citation>
    <scope>NUCLEOTIDE SEQUENCE</scope>
</reference>
<evidence type="ECO:0000313" key="5">
    <source>
        <dbReference type="Proteomes" id="UP001642409"/>
    </source>
</evidence>
<feature type="coiled-coil region" evidence="1">
    <location>
        <begin position="9"/>
        <end position="36"/>
    </location>
</feature>
<dbReference type="Proteomes" id="UP001642409">
    <property type="component" value="Unassembled WGS sequence"/>
</dbReference>
<gene>
    <name evidence="3" type="ORF">HINF_LOCUS16646</name>
    <name evidence="4" type="ORF">HINF_LOCUS25331</name>
    <name evidence="2" type="ORF">HINF_LOCUS28795</name>
</gene>
<accession>A0AA86PTE4</accession>